<protein>
    <recommendedName>
        <fullName evidence="4">WIF domain-containing protein</fullName>
    </recommendedName>
</protein>
<proteinExistence type="predicted"/>
<feature type="domain" description="WIF" evidence="4">
    <location>
        <begin position="103"/>
        <end position="203"/>
    </location>
</feature>
<dbReference type="AlphaFoldDB" id="A0A5N5SYN5"/>
<evidence type="ECO:0000256" key="3">
    <source>
        <dbReference type="SAM" id="MobiDB-lite"/>
    </source>
</evidence>
<dbReference type="Pfam" id="PF02019">
    <property type="entry name" value="WIF"/>
    <property type="match status" value="1"/>
</dbReference>
<dbReference type="InterPro" id="IPR003306">
    <property type="entry name" value="WIF"/>
</dbReference>
<dbReference type="OrthoDB" id="6362829at2759"/>
<dbReference type="EMBL" id="SEYY01018469">
    <property type="protein sequence ID" value="KAB7499324.1"/>
    <property type="molecule type" value="Genomic_DNA"/>
</dbReference>
<evidence type="ECO:0000256" key="2">
    <source>
        <dbReference type="ARBA" id="ARBA00023180"/>
    </source>
</evidence>
<dbReference type="InterPro" id="IPR038677">
    <property type="entry name" value="WIF_sf"/>
</dbReference>
<feature type="compositionally biased region" description="Polar residues" evidence="3">
    <location>
        <begin position="74"/>
        <end position="102"/>
    </location>
</feature>
<keyword evidence="2" id="KW-0325">Glycoprotein</keyword>
<sequence>MFVRVREEHWLMFNLEGSEFDKREALPLDISQRNNVYENKFIVEKNPQQYSQDLNHSYPNFILVPDSYFRFTRSTSTNSLDPENPGNRSDVSAETESPSTDSPKPKRRKERKRRGYNMEIYAIINGRVMSYILDPDFEDQLPIIPSEVESVNFTWRSPKKKYFYNFDLLSSFDQEILQTPLVSIRKRGRVPRKPKERKSLMCQ</sequence>
<reference evidence="5 6" key="1">
    <citation type="journal article" date="2019" name="PLoS Biol.">
        <title>Sex chromosomes control vertical transmission of feminizing Wolbachia symbionts in an isopod.</title>
        <authorList>
            <person name="Becking T."/>
            <person name="Chebbi M.A."/>
            <person name="Giraud I."/>
            <person name="Moumen B."/>
            <person name="Laverre T."/>
            <person name="Caubet Y."/>
            <person name="Peccoud J."/>
            <person name="Gilbert C."/>
            <person name="Cordaux R."/>
        </authorList>
    </citation>
    <scope>NUCLEOTIDE SEQUENCE [LARGE SCALE GENOMIC DNA]</scope>
    <source>
        <strain evidence="5">ANa2</strain>
        <tissue evidence="5">Whole body excluding digestive tract and cuticle</tissue>
    </source>
</reference>
<evidence type="ECO:0000256" key="1">
    <source>
        <dbReference type="ARBA" id="ARBA00022729"/>
    </source>
</evidence>
<accession>A0A5N5SYN5</accession>
<evidence type="ECO:0000313" key="5">
    <source>
        <dbReference type="EMBL" id="KAB7499324.1"/>
    </source>
</evidence>
<evidence type="ECO:0000313" key="6">
    <source>
        <dbReference type="Proteomes" id="UP000326759"/>
    </source>
</evidence>
<name>A0A5N5SYN5_9CRUS</name>
<keyword evidence="6" id="KW-1185">Reference proteome</keyword>
<gene>
    <name evidence="5" type="ORF">Anas_00824</name>
</gene>
<feature type="region of interest" description="Disordered" evidence="3">
    <location>
        <begin position="74"/>
        <end position="112"/>
    </location>
</feature>
<keyword evidence="1" id="KW-0732">Signal</keyword>
<dbReference type="Proteomes" id="UP000326759">
    <property type="component" value="Unassembled WGS sequence"/>
</dbReference>
<comment type="caution">
    <text evidence="5">The sequence shown here is derived from an EMBL/GenBank/DDBJ whole genome shotgun (WGS) entry which is preliminary data.</text>
</comment>
<dbReference type="Gene3D" id="2.60.40.2170">
    <property type="entry name" value="Wnt, WIF domain"/>
    <property type="match status" value="1"/>
</dbReference>
<evidence type="ECO:0000259" key="4">
    <source>
        <dbReference type="PROSITE" id="PS50814"/>
    </source>
</evidence>
<dbReference type="PROSITE" id="PS50814">
    <property type="entry name" value="WIF"/>
    <property type="match status" value="1"/>
</dbReference>
<organism evidence="5 6">
    <name type="scientific">Armadillidium nasatum</name>
    <dbReference type="NCBI Taxonomy" id="96803"/>
    <lineage>
        <taxon>Eukaryota</taxon>
        <taxon>Metazoa</taxon>
        <taxon>Ecdysozoa</taxon>
        <taxon>Arthropoda</taxon>
        <taxon>Crustacea</taxon>
        <taxon>Multicrustacea</taxon>
        <taxon>Malacostraca</taxon>
        <taxon>Eumalacostraca</taxon>
        <taxon>Peracarida</taxon>
        <taxon>Isopoda</taxon>
        <taxon>Oniscidea</taxon>
        <taxon>Crinocheta</taxon>
        <taxon>Armadillidiidae</taxon>
        <taxon>Armadillidium</taxon>
    </lineage>
</organism>